<dbReference type="InterPro" id="IPR011335">
    <property type="entry name" value="Restrct_endonuc-II-like"/>
</dbReference>
<dbReference type="InterPro" id="IPR011856">
    <property type="entry name" value="tRNA_endonuc-like_dom_sf"/>
</dbReference>
<dbReference type="AlphaFoldDB" id="A0A1I0XKT7"/>
<evidence type="ECO:0000259" key="1">
    <source>
        <dbReference type="Pfam" id="PF04471"/>
    </source>
</evidence>
<dbReference type="GO" id="GO:0009307">
    <property type="term" value="P:DNA restriction-modification system"/>
    <property type="evidence" value="ECO:0007669"/>
    <property type="project" value="InterPro"/>
</dbReference>
<reference evidence="2 3" key="1">
    <citation type="submission" date="2016-10" db="EMBL/GenBank/DDBJ databases">
        <authorList>
            <person name="de Groot N.N."/>
        </authorList>
    </citation>
    <scope>NUCLEOTIDE SEQUENCE [LARGE SCALE GENOMIC DNA]</scope>
    <source>
        <strain evidence="2 3">L14</strain>
    </source>
</reference>
<dbReference type="Pfam" id="PF04471">
    <property type="entry name" value="Mrr_cat"/>
    <property type="match status" value="1"/>
</dbReference>
<proteinExistence type="predicted"/>
<evidence type="ECO:0000313" key="2">
    <source>
        <dbReference type="EMBL" id="SFB01739.1"/>
    </source>
</evidence>
<dbReference type="SUPFAM" id="SSF52980">
    <property type="entry name" value="Restriction endonuclease-like"/>
    <property type="match status" value="1"/>
</dbReference>
<gene>
    <name evidence="2" type="ORF">SAMN05216587_106102</name>
</gene>
<accession>A0A1I0XKT7</accession>
<sequence>MSDYETVKEKAAIYYLQNKRRPAYSAAATVAEIRRERKKDFEQLYAYKWELSYLHSLFPWIEEIETDIVRPVDFYREVPSSNEDHVLNWVSPEEYNRLNTKERNQLALDRYIKSKKSKWVIGRDYERYIGYLYEKKGYKVKYFGIEEGLEDLGRDLICFRGNDIHIVQCKCWSEKKEIHEKHINQLFGTTVMYYLSEINPHGNLSEFYNYIKEGRIIPVFVTTTKFSSTARKFANSLNVLLMTVPLEDYPMIKCNINRNTGERIYHLPFDQQYDKCIINPAEGEFYAKTVKEAEENGFRRAMRWHGN</sequence>
<feature type="domain" description="Restriction endonuclease type IV Mrr" evidence="1">
    <location>
        <begin position="122"/>
        <end position="192"/>
    </location>
</feature>
<dbReference type="GO" id="GO:0003677">
    <property type="term" value="F:DNA binding"/>
    <property type="evidence" value="ECO:0007669"/>
    <property type="project" value="InterPro"/>
</dbReference>
<keyword evidence="2" id="KW-0540">Nuclease</keyword>
<dbReference type="RefSeq" id="WP_074815521.1">
    <property type="nucleotide sequence ID" value="NZ_FOJX01000006.1"/>
</dbReference>
<protein>
    <submittedName>
        <fullName evidence="2">Restriction endonuclease</fullName>
    </submittedName>
</protein>
<evidence type="ECO:0000313" key="3">
    <source>
        <dbReference type="Proteomes" id="UP000183843"/>
    </source>
</evidence>
<keyword evidence="2" id="KW-0255">Endonuclease</keyword>
<dbReference type="GO" id="GO:0004519">
    <property type="term" value="F:endonuclease activity"/>
    <property type="evidence" value="ECO:0007669"/>
    <property type="project" value="UniProtKB-KW"/>
</dbReference>
<dbReference type="Proteomes" id="UP000183843">
    <property type="component" value="Unassembled WGS sequence"/>
</dbReference>
<organism evidence="2 3">
    <name type="scientific">Selenomonas ruminantium</name>
    <dbReference type="NCBI Taxonomy" id="971"/>
    <lineage>
        <taxon>Bacteria</taxon>
        <taxon>Bacillati</taxon>
        <taxon>Bacillota</taxon>
        <taxon>Negativicutes</taxon>
        <taxon>Selenomonadales</taxon>
        <taxon>Selenomonadaceae</taxon>
        <taxon>Selenomonas</taxon>
    </lineage>
</organism>
<dbReference type="EMBL" id="FOJX01000006">
    <property type="protein sequence ID" value="SFB01739.1"/>
    <property type="molecule type" value="Genomic_DNA"/>
</dbReference>
<name>A0A1I0XKT7_SELRU</name>
<dbReference type="InterPro" id="IPR007560">
    <property type="entry name" value="Restrct_endonuc_IV_Mrr"/>
</dbReference>
<dbReference type="Gene3D" id="3.40.1350.10">
    <property type="match status" value="1"/>
</dbReference>
<keyword evidence="2" id="KW-0378">Hydrolase</keyword>